<protein>
    <submittedName>
        <fullName evidence="1">Uncharacterized protein</fullName>
    </submittedName>
</protein>
<dbReference type="OrthoDB" id="645460at2"/>
<dbReference type="RefSeq" id="WP_116855799.1">
    <property type="nucleotide sequence ID" value="NZ_QTJV01000009.1"/>
</dbReference>
<comment type="caution">
    <text evidence="1">The sequence shown here is derived from an EMBL/GenBank/DDBJ whole genome shotgun (WGS) entry which is preliminary data.</text>
</comment>
<proteinExistence type="predicted"/>
<sequence length="226" mass="25816">MNHVTTQSLFTLIRRDAVLISFLETGTISKGERFLNDPRYNEPALLQIIAPHFEPVFTAAVITALQMKDTQMMRDLMANPLLLDDCHQSRSYTAILQFLNERESQLLSVRHQLQLAQPVDALALEATADIVYICLLNLLPDEFHSFRTEYCKEVIKTARILAKKHHKMAIIMLSNILELKCDIPSHLQAEKLYNELQAEIPELSRQIPAARTSIWVAIGSLYSKLF</sequence>
<dbReference type="AlphaFoldDB" id="A0A3E1NXE3"/>
<dbReference type="EMBL" id="QTJV01000009">
    <property type="protein sequence ID" value="RFM32606.1"/>
    <property type="molecule type" value="Genomic_DNA"/>
</dbReference>
<name>A0A3E1NXE3_9BACT</name>
<organism evidence="1 2">
    <name type="scientific">Chitinophaga silvisoli</name>
    <dbReference type="NCBI Taxonomy" id="2291814"/>
    <lineage>
        <taxon>Bacteria</taxon>
        <taxon>Pseudomonadati</taxon>
        <taxon>Bacteroidota</taxon>
        <taxon>Chitinophagia</taxon>
        <taxon>Chitinophagales</taxon>
        <taxon>Chitinophagaceae</taxon>
        <taxon>Chitinophaga</taxon>
    </lineage>
</organism>
<dbReference type="Proteomes" id="UP000261174">
    <property type="component" value="Unassembled WGS sequence"/>
</dbReference>
<reference evidence="1 2" key="1">
    <citation type="submission" date="2018-08" db="EMBL/GenBank/DDBJ databases">
        <title>Chitinophaga sp. K20C18050901, a novel bacterium isolated from forest soil.</title>
        <authorList>
            <person name="Wang C."/>
        </authorList>
    </citation>
    <scope>NUCLEOTIDE SEQUENCE [LARGE SCALE GENOMIC DNA]</scope>
    <source>
        <strain evidence="1 2">K20C18050901</strain>
    </source>
</reference>
<accession>A0A3E1NXE3</accession>
<gene>
    <name evidence="1" type="ORF">DXN04_23300</name>
</gene>
<evidence type="ECO:0000313" key="1">
    <source>
        <dbReference type="EMBL" id="RFM32606.1"/>
    </source>
</evidence>
<keyword evidence="2" id="KW-1185">Reference proteome</keyword>
<evidence type="ECO:0000313" key="2">
    <source>
        <dbReference type="Proteomes" id="UP000261174"/>
    </source>
</evidence>